<reference evidence="2" key="1">
    <citation type="submission" date="2023-10" db="EMBL/GenBank/DDBJ databases">
        <authorList>
            <person name="Domelevo Entfellner J.-B."/>
        </authorList>
    </citation>
    <scope>NUCLEOTIDE SEQUENCE</scope>
</reference>
<dbReference type="GO" id="GO:0006952">
    <property type="term" value="P:defense response"/>
    <property type="evidence" value="ECO:0007669"/>
    <property type="project" value="InterPro"/>
</dbReference>
<evidence type="ECO:0000259" key="1">
    <source>
        <dbReference type="SMART" id="SM01037"/>
    </source>
</evidence>
<dbReference type="SUPFAM" id="SSF55961">
    <property type="entry name" value="Bet v1-like"/>
    <property type="match status" value="1"/>
</dbReference>
<name>A0AA86TB72_9FABA</name>
<dbReference type="AlphaFoldDB" id="A0AA86TB72"/>
<sequence length="155" mass="17608">MAYSQLQKVEASVHIKASAEHFYDVFCNRPHHIANISPETIKSVKIHEGEWGTEGSIISWNYINDGNICVAKEVVESIDREKNEVHFKVIEGDLLGHYKSFKTILQVTPKGKGSVVKWALEYEKKENHTPDPHALLQMATEMSQKIDSYLTQGKN</sequence>
<dbReference type="Gramene" id="rna-AYBTSS11_LOCUS17959">
    <property type="protein sequence ID" value="CAJ1958855.1"/>
    <property type="gene ID" value="gene-AYBTSS11_LOCUS17959"/>
</dbReference>
<protein>
    <recommendedName>
        <fullName evidence="1">Bet v I/Major latex protein domain-containing protein</fullName>
    </recommendedName>
</protein>
<evidence type="ECO:0000313" key="3">
    <source>
        <dbReference type="Proteomes" id="UP001189624"/>
    </source>
</evidence>
<accession>A0AA86TB72</accession>
<feature type="domain" description="Bet v I/Major latex protein" evidence="1">
    <location>
        <begin position="4"/>
        <end position="153"/>
    </location>
</feature>
<dbReference type="EMBL" id="OY731402">
    <property type="protein sequence ID" value="CAJ1958855.1"/>
    <property type="molecule type" value="Genomic_DNA"/>
</dbReference>
<proteinExistence type="predicted"/>
<dbReference type="PANTHER" id="PTHR31907">
    <property type="entry name" value="MLP-LIKE PROTEIN 423"/>
    <property type="match status" value="1"/>
</dbReference>
<gene>
    <name evidence="2" type="ORF">AYBTSS11_LOCUS17959</name>
</gene>
<dbReference type="Proteomes" id="UP001189624">
    <property type="component" value="Chromosome 5"/>
</dbReference>
<dbReference type="Pfam" id="PF00407">
    <property type="entry name" value="Bet_v_1"/>
    <property type="match status" value="1"/>
</dbReference>
<dbReference type="CDD" id="cd07816">
    <property type="entry name" value="Bet_v1-like"/>
    <property type="match status" value="1"/>
</dbReference>
<dbReference type="InterPro" id="IPR051761">
    <property type="entry name" value="MLP-like_ligand-binding"/>
</dbReference>
<dbReference type="InterPro" id="IPR000916">
    <property type="entry name" value="Bet_v_I/MLP"/>
</dbReference>
<dbReference type="Gene3D" id="3.30.530.20">
    <property type="match status" value="1"/>
</dbReference>
<dbReference type="SMART" id="SM01037">
    <property type="entry name" value="Bet_v_1"/>
    <property type="match status" value="1"/>
</dbReference>
<dbReference type="InterPro" id="IPR023393">
    <property type="entry name" value="START-like_dom_sf"/>
</dbReference>
<organism evidence="2 3">
    <name type="scientific">Sphenostylis stenocarpa</name>
    <dbReference type="NCBI Taxonomy" id="92480"/>
    <lineage>
        <taxon>Eukaryota</taxon>
        <taxon>Viridiplantae</taxon>
        <taxon>Streptophyta</taxon>
        <taxon>Embryophyta</taxon>
        <taxon>Tracheophyta</taxon>
        <taxon>Spermatophyta</taxon>
        <taxon>Magnoliopsida</taxon>
        <taxon>eudicotyledons</taxon>
        <taxon>Gunneridae</taxon>
        <taxon>Pentapetalae</taxon>
        <taxon>rosids</taxon>
        <taxon>fabids</taxon>
        <taxon>Fabales</taxon>
        <taxon>Fabaceae</taxon>
        <taxon>Papilionoideae</taxon>
        <taxon>50 kb inversion clade</taxon>
        <taxon>NPAAA clade</taxon>
        <taxon>indigoferoid/millettioid clade</taxon>
        <taxon>Phaseoleae</taxon>
        <taxon>Sphenostylis</taxon>
    </lineage>
</organism>
<evidence type="ECO:0000313" key="2">
    <source>
        <dbReference type="EMBL" id="CAJ1958855.1"/>
    </source>
</evidence>
<keyword evidence="3" id="KW-1185">Reference proteome</keyword>